<dbReference type="Pfam" id="PF14772">
    <property type="entry name" value="NYD-SP28"/>
    <property type="match status" value="1"/>
</dbReference>
<evidence type="ECO:0000256" key="11">
    <source>
        <dbReference type="SAM" id="MobiDB-lite"/>
    </source>
</evidence>
<evidence type="ECO:0000256" key="1">
    <source>
        <dbReference type="ARBA" id="ARBA00004611"/>
    </source>
</evidence>
<feature type="coiled-coil region" evidence="10">
    <location>
        <begin position="104"/>
        <end position="131"/>
    </location>
</feature>
<dbReference type="Pfam" id="PF14775">
    <property type="entry name" value="NYD-SP28_assoc"/>
    <property type="match status" value="1"/>
</dbReference>
<dbReference type="GeneTree" id="ENSGT00940000153804"/>
<feature type="coiled-coil region" evidence="10">
    <location>
        <begin position="279"/>
        <end position="377"/>
    </location>
</feature>
<comment type="subcellular location">
    <subcellularLocation>
        <location evidence="1">Cytoplasm</location>
        <location evidence="1">Cytoskeleton</location>
        <location evidence="1">Flagellum axoneme</location>
    </subcellularLocation>
</comment>
<comment type="similarity">
    <text evidence="2">Belongs to the DRC1 family.</text>
</comment>
<feature type="compositionally biased region" description="Basic and acidic residues" evidence="11">
    <location>
        <begin position="499"/>
        <end position="511"/>
    </location>
</feature>
<evidence type="ECO:0000256" key="2">
    <source>
        <dbReference type="ARBA" id="ARBA00009688"/>
    </source>
</evidence>
<dbReference type="InterPro" id="IPR039750">
    <property type="entry name" value="DRC1/DRC2"/>
</dbReference>
<evidence type="ECO:0000259" key="12">
    <source>
        <dbReference type="Pfam" id="PF14772"/>
    </source>
</evidence>
<reference evidence="14" key="2">
    <citation type="submission" date="2025-09" db="UniProtKB">
        <authorList>
            <consortium name="Ensembl"/>
        </authorList>
    </citation>
    <scope>IDENTIFICATION</scope>
</reference>
<keyword evidence="4" id="KW-0282">Flagellum</keyword>
<name>A0A8C7GKY7_ONCKI</name>
<dbReference type="GO" id="GO:0060285">
    <property type="term" value="P:cilium-dependent cell motility"/>
    <property type="evidence" value="ECO:0007669"/>
    <property type="project" value="TreeGrafter"/>
</dbReference>
<sequence>MSQAGNLREDTEEAGPSVDSENPEERIAARRLRIAARSEAKKRQELGDDSREKKEIKEEARKSQHQVEQSEKRMIKLQSDGTELVTNIQVAADSRESQHQTEVEEAHRLRVEKLENEAKSSLEKFEEITRKWTVAKMKEIPQDLRDSLSSQQQLCALLIEDKNKLIHELQKEMKLSDDRYVKDLKKQAEDVDLMIERMEDQVKFLMGSYRDELDQIENSFEHERKILLTGNRKKWEQYTKERRDKELENVTQRMKRVEEYEVLLQQLRTEDTEEYNMIKIKLDTDVQILEQQLQQMKATYQLNQEKLEYNFQVLKKRDEENTITKSQQKRKITRLQDVVNNLKIKCANQEKQSREENQNLTDDYTRIMQQYKHMQKKMRHFAAIDAKKFEEVWLMNEEEVKALVEKALDTDRLVHEQQLGLAWQRPSLAFMERCGPLQPQRQTQKTAHQAISELLQLGQTSGLGKGKYQEAGVGPGAESPGLAVEVYDSGAGLESGSSEVEREREGSEGEHSGTVSVKMVKKLLELLCDEAGFLIESKLLKLLSPLEKDEQSLMKLDSIFTAMGIESEEDVYKLADFFMKYRHTQGEQTQDVSAKWGVASPQAERGEFTSSCSPPSDLIHPNDVLVALRAFTAQHCRPRELAASHQPSMLGLGGRDDTEDAAYWEAMGDVIPEAKLKIWGALEAALDKYHIVLTERSKFITDTQSLKQQNTELRMLLHQYVNSRVCVVCVCACDCIERVCVQNVFANLTTRPLNLSTFFS</sequence>
<keyword evidence="5 10" id="KW-0175">Coiled coil</keyword>
<dbReference type="InterPro" id="IPR029440">
    <property type="entry name" value="DRC1_C"/>
</dbReference>
<reference evidence="14" key="1">
    <citation type="submission" date="2025-08" db="UniProtKB">
        <authorList>
            <consortium name="Ensembl"/>
        </authorList>
    </citation>
    <scope>IDENTIFICATION</scope>
</reference>
<feature type="domain" description="Dynein regulatory complex protein 1 C-terminal" evidence="13">
    <location>
        <begin position="662"/>
        <end position="721"/>
    </location>
</feature>
<protein>
    <recommendedName>
        <fullName evidence="3">Dynein regulatory complex protein 1</fullName>
    </recommendedName>
    <alternativeName>
        <fullName evidence="8">Coiled-coil domain-containing protein 164</fullName>
    </alternativeName>
</protein>
<dbReference type="PANTHER" id="PTHR21625:SF1">
    <property type="entry name" value="DYNEIN REGULATORY COMPLEX PROTEIN 1"/>
    <property type="match status" value="1"/>
</dbReference>
<feature type="coiled-coil region" evidence="10">
    <location>
        <begin position="159"/>
        <end position="201"/>
    </location>
</feature>
<dbReference type="AlphaFoldDB" id="A0A8C7GKY7"/>
<dbReference type="Ensembl" id="ENSOKIT00005045526.1">
    <property type="protein sequence ID" value="ENSOKIP00005043198.1"/>
    <property type="gene ID" value="ENSOKIG00005018160.1"/>
</dbReference>
<accession>A0A8C7GKY7</accession>
<evidence type="ECO:0000259" key="13">
    <source>
        <dbReference type="Pfam" id="PF14775"/>
    </source>
</evidence>
<evidence type="ECO:0000313" key="15">
    <source>
        <dbReference type="Proteomes" id="UP000694557"/>
    </source>
</evidence>
<gene>
    <name evidence="14" type="primary">DRC1</name>
    <name evidence="14" type="synonym">drc1</name>
</gene>
<feature type="region of interest" description="Disordered" evidence="11">
    <location>
        <begin position="492"/>
        <end position="513"/>
    </location>
</feature>
<evidence type="ECO:0000256" key="8">
    <source>
        <dbReference type="ARBA" id="ARBA00031554"/>
    </source>
</evidence>
<keyword evidence="15" id="KW-1185">Reference proteome</keyword>
<evidence type="ECO:0000256" key="10">
    <source>
        <dbReference type="SAM" id="Coils"/>
    </source>
</evidence>
<feature type="region of interest" description="Disordered" evidence="11">
    <location>
        <begin position="1"/>
        <end position="77"/>
    </location>
</feature>
<keyword evidence="6" id="KW-0969">Cilium</keyword>
<feature type="compositionally biased region" description="Basic and acidic residues" evidence="11">
    <location>
        <begin position="36"/>
        <end position="62"/>
    </location>
</feature>
<keyword evidence="7" id="KW-0966">Cell projection</keyword>
<comment type="function">
    <text evidence="9">Component of the nexin-dynein regulatory complex (N-DRC) a key regulator of ciliary/flagellar motility which maintains the alignment and integrity of the distal axoneme and regulates microtubule sliding in motile axonemes. Plays a critical role in the assembly of N-DRC and also stabilizes the assembly of multiple inner dynein arms and radial spokes. Coassembles with CCDC65/DRC2 to form a central scaffold needed for assembly of the N-DRC and its attachment to the outer doublet microtubules.</text>
</comment>
<dbReference type="Proteomes" id="UP000694557">
    <property type="component" value="Unassembled WGS sequence"/>
</dbReference>
<evidence type="ECO:0000256" key="6">
    <source>
        <dbReference type="ARBA" id="ARBA00023069"/>
    </source>
</evidence>
<dbReference type="GO" id="GO:0003352">
    <property type="term" value="P:regulation of cilium movement"/>
    <property type="evidence" value="ECO:0007669"/>
    <property type="project" value="TreeGrafter"/>
</dbReference>
<dbReference type="InterPro" id="IPR039505">
    <property type="entry name" value="DRC1/2_N"/>
</dbReference>
<evidence type="ECO:0000256" key="7">
    <source>
        <dbReference type="ARBA" id="ARBA00023273"/>
    </source>
</evidence>
<proteinExistence type="inferred from homology"/>
<evidence type="ECO:0000313" key="14">
    <source>
        <dbReference type="Ensembl" id="ENSOKIP00005043198.1"/>
    </source>
</evidence>
<dbReference type="GO" id="GO:0005858">
    <property type="term" value="C:axonemal dynein complex"/>
    <property type="evidence" value="ECO:0007669"/>
    <property type="project" value="InterPro"/>
</dbReference>
<feature type="domain" description="Dynein regulatory complex protein 1/2 N-terminal" evidence="12">
    <location>
        <begin position="90"/>
        <end position="191"/>
    </location>
</feature>
<organism evidence="14 15">
    <name type="scientific">Oncorhynchus kisutch</name>
    <name type="common">Coho salmon</name>
    <name type="synonym">Salmo kisutch</name>
    <dbReference type="NCBI Taxonomy" id="8019"/>
    <lineage>
        <taxon>Eukaryota</taxon>
        <taxon>Metazoa</taxon>
        <taxon>Chordata</taxon>
        <taxon>Craniata</taxon>
        <taxon>Vertebrata</taxon>
        <taxon>Euteleostomi</taxon>
        <taxon>Actinopterygii</taxon>
        <taxon>Neopterygii</taxon>
        <taxon>Teleostei</taxon>
        <taxon>Protacanthopterygii</taxon>
        <taxon>Salmoniformes</taxon>
        <taxon>Salmonidae</taxon>
        <taxon>Salmoninae</taxon>
        <taxon>Oncorhynchus</taxon>
    </lineage>
</organism>
<dbReference type="PANTHER" id="PTHR21625">
    <property type="entry name" value="NYD-SP28 PROTEIN"/>
    <property type="match status" value="1"/>
</dbReference>
<evidence type="ECO:0000256" key="4">
    <source>
        <dbReference type="ARBA" id="ARBA00022846"/>
    </source>
</evidence>
<dbReference type="GO" id="GO:0070286">
    <property type="term" value="P:axonemal dynein complex assembly"/>
    <property type="evidence" value="ECO:0007669"/>
    <property type="project" value="InterPro"/>
</dbReference>
<evidence type="ECO:0000256" key="3">
    <source>
        <dbReference type="ARBA" id="ARBA00013815"/>
    </source>
</evidence>
<evidence type="ECO:0000256" key="5">
    <source>
        <dbReference type="ARBA" id="ARBA00023054"/>
    </source>
</evidence>
<evidence type="ECO:0000256" key="9">
    <source>
        <dbReference type="ARBA" id="ARBA00046115"/>
    </source>
</evidence>